<dbReference type="EMBL" id="CM056742">
    <property type="protein sequence ID" value="KAJ8674880.1"/>
    <property type="molecule type" value="Genomic_DNA"/>
</dbReference>
<accession>A0ACC2NZA3</accession>
<name>A0ACC2NZA3_9HYME</name>
<sequence length="324" mass="36739">MAVRHLSTGPILGDLGQSLESSTTDSLLQTQPVPNPMISGILDSIPDWQIVEAARKMLLQIHEVSGLPWWASIALSAILIRTTVTLPFSVLQQYNTAKLRNLEPEMKEIVKRLKMEANYACSQGEPENKVRWRYNALVKKEYKELMVRNNCHWGKSIVVMIIQLPVWLSFSVATRNLCSMRPHHDMAAQNTFMELMNGGFGWVSNLAIPDPYFILPLAFGLSNLIVLEVHELMRVQPPKGWERKLHNFLRCFTVATVFIASCLPAAVSIYWTTSSMFGLMQVFLLSSPRVRRLLRIPITSAEFAHPYSHMYKTLRSKLGLGTSK</sequence>
<dbReference type="Proteomes" id="UP001239111">
    <property type="component" value="Chromosome 2"/>
</dbReference>
<comment type="caution">
    <text evidence="1">The sequence shown here is derived from an EMBL/GenBank/DDBJ whole genome shotgun (WGS) entry which is preliminary data.</text>
</comment>
<keyword evidence="2" id="KW-1185">Reference proteome</keyword>
<evidence type="ECO:0000313" key="1">
    <source>
        <dbReference type="EMBL" id="KAJ8674880.1"/>
    </source>
</evidence>
<gene>
    <name evidence="1" type="ORF">QAD02_010666</name>
</gene>
<protein>
    <submittedName>
        <fullName evidence="1">Uncharacterized protein</fullName>
    </submittedName>
</protein>
<reference evidence="1" key="1">
    <citation type="submission" date="2023-04" db="EMBL/GenBank/DDBJ databases">
        <title>A chromosome-level genome assembly of the parasitoid wasp Eretmocerus hayati.</title>
        <authorList>
            <person name="Zhong Y."/>
            <person name="Liu S."/>
            <person name="Liu Y."/>
        </authorList>
    </citation>
    <scope>NUCLEOTIDE SEQUENCE</scope>
    <source>
        <strain evidence="1">ZJU_SS_LIU_2023</strain>
    </source>
</reference>
<proteinExistence type="predicted"/>
<evidence type="ECO:0000313" key="2">
    <source>
        <dbReference type="Proteomes" id="UP001239111"/>
    </source>
</evidence>
<organism evidence="1 2">
    <name type="scientific">Eretmocerus hayati</name>
    <dbReference type="NCBI Taxonomy" id="131215"/>
    <lineage>
        <taxon>Eukaryota</taxon>
        <taxon>Metazoa</taxon>
        <taxon>Ecdysozoa</taxon>
        <taxon>Arthropoda</taxon>
        <taxon>Hexapoda</taxon>
        <taxon>Insecta</taxon>
        <taxon>Pterygota</taxon>
        <taxon>Neoptera</taxon>
        <taxon>Endopterygota</taxon>
        <taxon>Hymenoptera</taxon>
        <taxon>Apocrita</taxon>
        <taxon>Proctotrupomorpha</taxon>
        <taxon>Chalcidoidea</taxon>
        <taxon>Aphelinidae</taxon>
        <taxon>Aphelininae</taxon>
        <taxon>Eretmocerus</taxon>
    </lineage>
</organism>